<reference evidence="2" key="3">
    <citation type="submission" date="2000-06" db="EMBL/GenBank/DDBJ databases">
        <authorList>
            <person name="Cheuk R."/>
            <person name="Shinn P."/>
            <person name="Brooks S."/>
            <person name="Buehler E."/>
            <person name="Chao Q."/>
            <person name="Johnson-Hopson C."/>
            <person name="Khan S."/>
            <person name="Kim C."/>
            <person name="Altafi H."/>
            <person name="Bei B."/>
            <person name="Chin C."/>
            <person name="Chiou J."/>
            <person name="Choi E."/>
            <person name="Conn L."/>
            <person name="Conway A."/>
            <person name="Gonzalez A."/>
            <person name="Hansen N."/>
            <person name="Howing B."/>
            <person name="Koo T."/>
            <person name="Lam B."/>
            <person name="Lee J."/>
            <person name="Lenz C."/>
            <person name="Li J."/>
            <person name="Liu A."/>
            <person name="Liu J."/>
            <person name="Liu S."/>
            <person name="Mukharsky N."/>
            <person name="Nguyen M."/>
            <person name="Palm C."/>
            <person name="Pham P."/>
            <person name="Sakano H."/>
            <person name="Schwartz J."/>
            <person name="Southwick A."/>
            <person name="Thaveri A."/>
            <person name="Toriumi M."/>
            <person name="Vaysberg M."/>
            <person name="Yu G."/>
            <person name="Davis R."/>
            <person name="Federspiel N."/>
            <person name="Theologis A."/>
            <person name="Ecker J."/>
        </authorList>
    </citation>
    <scope>NUCLEOTIDE SEQUENCE</scope>
</reference>
<reference evidence="2" key="1">
    <citation type="submission" date="1999-11" db="EMBL/GenBank/DDBJ databases">
        <title>Genomic sequence for Arabidopsis thaliana BAC T23J18 from chromosome I.</title>
        <authorList>
            <person name="Shinn P."/>
            <person name="Brooks S."/>
            <person name="Buehler E."/>
            <person name="Chao Q."/>
            <person name="Johnson-Hopson C."/>
            <person name="Khan S."/>
            <person name="Kim C."/>
            <person name="Altafi H."/>
            <person name="Bei Q."/>
            <person name="Chin C."/>
            <person name="Chiou J."/>
            <person name="Choi E."/>
            <person name="Conn L."/>
            <person name="Conway A."/>
            <person name="Gonzales A."/>
            <person name="Hansen N."/>
            <person name="Howing B."/>
            <person name="Koo T."/>
            <person name="Lam B."/>
            <person name="Lee J."/>
            <person name="Lenz C."/>
            <person name="Li J."/>
            <person name="Liu A."/>
            <person name="Liu K."/>
            <person name="Liu S."/>
            <person name="Mukharsky N."/>
            <person name="Nguyen M."/>
            <person name="Palm C."/>
            <person name="Pham P."/>
            <person name="Sakano H."/>
            <person name="Schwartz J."/>
            <person name="Southwick A."/>
            <person name="Thaveri A."/>
            <person name="Toriumi M."/>
            <person name="Vaysberg M."/>
            <person name="Yu G."/>
            <person name="Federspiel N.A."/>
            <person name="Theologis A."/>
            <person name="Ecker J.R."/>
        </authorList>
    </citation>
    <scope>NUCLEOTIDE SEQUENCE</scope>
</reference>
<dbReference type="EMBL" id="AC011661">
    <property type="protein sequence ID" value="AAF16625.1"/>
    <property type="molecule type" value="Genomic_DNA"/>
</dbReference>
<keyword evidence="1" id="KW-0472">Membrane</keyword>
<dbReference type="AlphaFoldDB" id="Q9LPZ5"/>
<organism evidence="2">
    <name type="scientific">Arabidopsis thaliana</name>
    <name type="common">Mouse-ear cress</name>
    <dbReference type="NCBI Taxonomy" id="3702"/>
    <lineage>
        <taxon>Eukaryota</taxon>
        <taxon>Viridiplantae</taxon>
        <taxon>Streptophyta</taxon>
        <taxon>Embryophyta</taxon>
        <taxon>Tracheophyta</taxon>
        <taxon>Spermatophyta</taxon>
        <taxon>Magnoliopsida</taxon>
        <taxon>eudicotyledons</taxon>
        <taxon>Gunneridae</taxon>
        <taxon>Pentapetalae</taxon>
        <taxon>rosids</taxon>
        <taxon>malvids</taxon>
        <taxon>Brassicales</taxon>
        <taxon>Brassicaceae</taxon>
        <taxon>Camelineae</taxon>
        <taxon>Arabidopsis</taxon>
    </lineage>
</organism>
<reference evidence="2" key="4">
    <citation type="submission" date="2000-10" db="EMBL/GenBank/DDBJ databases">
        <authorList>
            <person name="Chao Q."/>
            <person name="Brooks S."/>
            <person name="Buehler E."/>
            <person name="Johnson-Hopson C."/>
            <person name="Khan S."/>
            <person name="Kim C."/>
            <person name="Shinn P."/>
            <person name="Altafi H."/>
            <person name="Bei B."/>
            <person name="Chin C."/>
            <person name="Chiou J."/>
            <person name="Choi E."/>
            <person name="Conn L."/>
            <person name="Conway A."/>
            <person name="Gonzalez A."/>
            <person name="Hansen N."/>
            <person name="Howing B."/>
            <person name="Koo T."/>
            <person name="Lam B."/>
            <person name="Lee J."/>
            <person name="Lenz C."/>
            <person name="Li J."/>
            <person name="Liu A."/>
            <person name="Liu J."/>
            <person name="Liu S."/>
            <person name="Mukharsky N."/>
            <person name="Nguyen M."/>
            <person name="Palm C."/>
            <person name="Pham P."/>
            <person name="Sakano H."/>
            <person name="Schwartz J."/>
            <person name="Southwick A."/>
            <person name="Thaveri A."/>
            <person name="Toriumi M."/>
            <person name="Vaysberg M."/>
            <person name="Yu G."/>
            <person name="Davis R."/>
            <person name="Federspiel N."/>
            <person name="Theologis A."/>
            <person name="Ecker J."/>
        </authorList>
    </citation>
    <scope>NUCLEOTIDE SEQUENCE</scope>
</reference>
<evidence type="ECO:0000313" key="2">
    <source>
        <dbReference type="EMBL" id="AAF16625.1"/>
    </source>
</evidence>
<evidence type="ECO:0000256" key="1">
    <source>
        <dbReference type="SAM" id="Phobius"/>
    </source>
</evidence>
<feature type="transmembrane region" description="Helical" evidence="1">
    <location>
        <begin position="78"/>
        <end position="100"/>
    </location>
</feature>
<accession>Q9LPZ5</accession>
<reference key="2">
    <citation type="journal article" date="2000" name="Nature">
        <title>Sequence and analysis of chromosome 1 of the plant Arabidopsis thaliana.</title>
        <authorList>
            <person name="Theologis A."/>
            <person name="Ecker J.R."/>
            <person name="Palm C.J."/>
            <person name="Federspiel N.A."/>
            <person name="Kaul S."/>
            <person name="White O."/>
            <person name="Alonso J."/>
            <person name="Altafi H."/>
            <person name="Araujo R."/>
            <person name="Bowman C.L."/>
            <person name="Brooks S.Y."/>
            <person name="Buehler E."/>
            <person name="Chan A."/>
            <person name="Chao Q."/>
            <person name="Chen H."/>
            <person name="Cheuk R.F."/>
            <person name="Chin C.W."/>
            <person name="Chung M.K."/>
            <person name="Conn L."/>
            <person name="Conway A.B."/>
            <person name="Conway A.R."/>
            <person name="Creasy T.H."/>
            <person name="Dewar K."/>
            <person name="Dunn P."/>
            <person name="Etgu P."/>
            <person name="Feldblyum T.V."/>
            <person name="Feng J."/>
            <person name="Fong B."/>
            <person name="Fujii C.Y."/>
            <person name="Gill J.E."/>
            <person name="Goldsmith A.D."/>
            <person name="Haas B."/>
            <person name="Hansen N.F."/>
            <person name="Hughes B."/>
            <person name="Huizar L."/>
            <person name="Hunter J.L."/>
            <person name="Jenkins J."/>
            <person name="Johnson-Hopson C."/>
            <person name="Khan S."/>
            <person name="Khaykin E."/>
            <person name="Kim C.J."/>
            <person name="Koo H.L."/>
            <person name="Kremenetskaia I."/>
            <person name="Kurtz D.B."/>
            <person name="Kwan A."/>
            <person name="Lam B."/>
            <person name="Langin-Hooper S."/>
            <person name="Lee A."/>
            <person name="Lee J.M."/>
            <person name="Lenz C.A."/>
            <person name="Li J.H."/>
            <person name="Li Y."/>
            <person name="Lin X."/>
            <person name="Liu S.X."/>
            <person name="Liu Z.A."/>
            <person name="Luros J.S."/>
            <person name="Maiti R."/>
            <person name="Marziali A."/>
            <person name="Militscher J."/>
            <person name="Miranda M."/>
            <person name="Nguyen M."/>
            <person name="Nierman W.C."/>
            <person name="Osborne B.I."/>
            <person name="Pai G."/>
            <person name="Peterson J."/>
            <person name="Pham P.K."/>
            <person name="Rizzo M."/>
            <person name="Rooney T."/>
            <person name="Rowley D."/>
            <person name="Sakano H."/>
            <person name="Salzberg S.L."/>
            <person name="Schwartz J.R."/>
            <person name="Shinn P."/>
            <person name="Southwick A.M."/>
            <person name="Sun H."/>
            <person name="Tallon L.J."/>
            <person name="Tambunga G."/>
            <person name="Toriumi M.J."/>
            <person name="Town C.D."/>
            <person name="Utterback T."/>
            <person name="Van Aken S."/>
            <person name="Vaysberg M."/>
            <person name="Vysotskaia V.S."/>
            <person name="Walker M."/>
            <person name="Wu D."/>
            <person name="Yu G."/>
            <person name="Fraser C.M."/>
            <person name="Venter J.C."/>
            <person name="Davis R.W."/>
        </authorList>
    </citation>
    <scope>NUCLEOTIDE SEQUENCE [LARGE SCALE GENOMIC DNA]</scope>
    <source>
        <strain>cv. Columbia</strain>
    </source>
</reference>
<name>Q9LPZ5_ARATH</name>
<proteinExistence type="predicted"/>
<protein>
    <submittedName>
        <fullName evidence="2">T23J18.6</fullName>
    </submittedName>
</protein>
<sequence length="116" mass="13683">MVRNQRKEYAKTGLVGLPSGVNWVRSFLPGEDLKPIRRRDGGREREIRSGHGRHKNIFSIQYLPVSFHRIWALRRRRIATISVGQLSFFFFSFLSLISLYDWPRCRELWPPAKKIG</sequence>
<keyword evidence="1" id="KW-0812">Transmembrane</keyword>
<keyword evidence="1" id="KW-1133">Transmembrane helix</keyword>